<evidence type="ECO:0000313" key="1">
    <source>
        <dbReference type="EMBL" id="SHF60743.1"/>
    </source>
</evidence>
<dbReference type="EMBL" id="FQUP01000002">
    <property type="protein sequence ID" value="SHF60743.1"/>
    <property type="molecule type" value="Genomic_DNA"/>
</dbReference>
<keyword evidence="2" id="KW-1185">Reference proteome</keyword>
<proteinExistence type="predicted"/>
<organism evidence="1 2">
    <name type="scientific">Kaistia soli DSM 19436</name>
    <dbReference type="NCBI Taxonomy" id="1122133"/>
    <lineage>
        <taxon>Bacteria</taxon>
        <taxon>Pseudomonadati</taxon>
        <taxon>Pseudomonadota</taxon>
        <taxon>Alphaproteobacteria</taxon>
        <taxon>Hyphomicrobiales</taxon>
        <taxon>Kaistiaceae</taxon>
        <taxon>Kaistia</taxon>
    </lineage>
</organism>
<protein>
    <submittedName>
        <fullName evidence="1">Uncharacterized protein</fullName>
    </submittedName>
</protein>
<evidence type="ECO:0000313" key="2">
    <source>
        <dbReference type="Proteomes" id="UP000184485"/>
    </source>
</evidence>
<accession>A0A1M5D126</accession>
<reference evidence="1 2" key="1">
    <citation type="submission" date="2016-11" db="EMBL/GenBank/DDBJ databases">
        <authorList>
            <person name="Jaros S."/>
            <person name="Januszkiewicz K."/>
            <person name="Wedrychowicz H."/>
        </authorList>
    </citation>
    <scope>NUCLEOTIDE SEQUENCE [LARGE SCALE GENOMIC DNA]</scope>
    <source>
        <strain evidence="1 2">DSM 19436</strain>
    </source>
</reference>
<dbReference type="STRING" id="1122133.SAMN02745157_2529"/>
<gene>
    <name evidence="1" type="ORF">SAMN02745157_2529</name>
</gene>
<sequence>MADPPLCSPSDLRTWVTLGDLLDMHEALDLKAFAAEKAEREREQRR</sequence>
<dbReference type="RefSeq" id="WP_175561827.1">
    <property type="nucleotide sequence ID" value="NZ_FQUP01000002.1"/>
</dbReference>
<dbReference type="AlphaFoldDB" id="A0A1M5D126"/>
<dbReference type="Proteomes" id="UP000184485">
    <property type="component" value="Unassembled WGS sequence"/>
</dbReference>
<name>A0A1M5D126_9HYPH</name>